<organism evidence="1 2">
    <name type="scientific">Haematococcus lacustris</name>
    <name type="common">Green alga</name>
    <name type="synonym">Haematococcus pluvialis</name>
    <dbReference type="NCBI Taxonomy" id="44745"/>
    <lineage>
        <taxon>Eukaryota</taxon>
        <taxon>Viridiplantae</taxon>
        <taxon>Chlorophyta</taxon>
        <taxon>core chlorophytes</taxon>
        <taxon>Chlorophyceae</taxon>
        <taxon>CS clade</taxon>
        <taxon>Chlamydomonadales</taxon>
        <taxon>Haematococcaceae</taxon>
        <taxon>Haematococcus</taxon>
    </lineage>
</organism>
<evidence type="ECO:0000313" key="1">
    <source>
        <dbReference type="EMBL" id="GFH07261.1"/>
    </source>
</evidence>
<proteinExistence type="predicted"/>
<dbReference type="EMBL" id="BLLF01000084">
    <property type="protein sequence ID" value="GFH07261.1"/>
    <property type="molecule type" value="Genomic_DNA"/>
</dbReference>
<evidence type="ECO:0000313" key="2">
    <source>
        <dbReference type="Proteomes" id="UP000485058"/>
    </source>
</evidence>
<protein>
    <submittedName>
        <fullName evidence="1">MFS transporter</fullName>
    </submittedName>
</protein>
<dbReference type="Proteomes" id="UP000485058">
    <property type="component" value="Unassembled WGS sequence"/>
</dbReference>
<accession>A0A699YCX5</accession>
<reference evidence="1 2" key="1">
    <citation type="submission" date="2020-02" db="EMBL/GenBank/DDBJ databases">
        <title>Draft genome sequence of Haematococcus lacustris strain NIES-144.</title>
        <authorList>
            <person name="Morimoto D."/>
            <person name="Nakagawa S."/>
            <person name="Yoshida T."/>
            <person name="Sawayama S."/>
        </authorList>
    </citation>
    <scope>NUCLEOTIDE SEQUENCE [LARGE SCALE GENOMIC DNA]</scope>
    <source>
        <strain evidence="1 2">NIES-144</strain>
    </source>
</reference>
<sequence length="150" mass="16329">MAALMAAAPVAMQLDGHSYERSTYAIEVHIVGMYLPAMFVGDFMAGLRCLVTLSPVWLTPLLLLLPPMHPWPVFVREPHLRLAVQGGMDTLVVTMSAVANATAGTLVKAMSWQHFVELNMATNAVLALANLGYHLHLGRRHGLQGSGCRR</sequence>
<dbReference type="PANTHER" id="PTHR23534">
    <property type="entry name" value="MFS PERMEASE"/>
    <property type="match status" value="1"/>
</dbReference>
<name>A0A699YCX5_HAELA</name>
<dbReference type="AlphaFoldDB" id="A0A699YCX5"/>
<gene>
    <name evidence="1" type="ORF">HaLaN_02042</name>
</gene>
<dbReference type="PANTHER" id="PTHR23534:SF1">
    <property type="entry name" value="MAJOR FACILITATOR SUPERFAMILY PROTEIN"/>
    <property type="match status" value="1"/>
</dbReference>
<keyword evidence="2" id="KW-1185">Reference proteome</keyword>
<feature type="non-terminal residue" evidence="1">
    <location>
        <position position="1"/>
    </location>
</feature>
<comment type="caution">
    <text evidence="1">The sequence shown here is derived from an EMBL/GenBank/DDBJ whole genome shotgun (WGS) entry which is preliminary data.</text>
</comment>